<name>A0A2P2NY65_RHIMU</name>
<sequence>MPNLHLKQHIQVHNHNAATKSII</sequence>
<reference evidence="1" key="1">
    <citation type="submission" date="2018-02" db="EMBL/GenBank/DDBJ databases">
        <title>Rhizophora mucronata_Transcriptome.</title>
        <authorList>
            <person name="Meera S.P."/>
            <person name="Sreeshan A."/>
            <person name="Augustine A."/>
        </authorList>
    </citation>
    <scope>NUCLEOTIDE SEQUENCE</scope>
    <source>
        <tissue evidence="1">Leaf</tissue>
    </source>
</reference>
<organism evidence="1">
    <name type="scientific">Rhizophora mucronata</name>
    <name type="common">Asiatic mangrove</name>
    <dbReference type="NCBI Taxonomy" id="61149"/>
    <lineage>
        <taxon>Eukaryota</taxon>
        <taxon>Viridiplantae</taxon>
        <taxon>Streptophyta</taxon>
        <taxon>Embryophyta</taxon>
        <taxon>Tracheophyta</taxon>
        <taxon>Spermatophyta</taxon>
        <taxon>Magnoliopsida</taxon>
        <taxon>eudicotyledons</taxon>
        <taxon>Gunneridae</taxon>
        <taxon>Pentapetalae</taxon>
        <taxon>rosids</taxon>
        <taxon>fabids</taxon>
        <taxon>Malpighiales</taxon>
        <taxon>Rhizophoraceae</taxon>
        <taxon>Rhizophora</taxon>
    </lineage>
</organism>
<proteinExistence type="predicted"/>
<dbReference type="EMBL" id="GGEC01066972">
    <property type="protein sequence ID" value="MBX47456.1"/>
    <property type="molecule type" value="Transcribed_RNA"/>
</dbReference>
<protein>
    <submittedName>
        <fullName evidence="1">Uncharacterized protein</fullName>
    </submittedName>
</protein>
<accession>A0A2P2NY65</accession>
<evidence type="ECO:0000313" key="1">
    <source>
        <dbReference type="EMBL" id="MBX47456.1"/>
    </source>
</evidence>
<dbReference type="AlphaFoldDB" id="A0A2P2NY65"/>